<dbReference type="PANTHER" id="PTHR30438:SF1">
    <property type="entry name" value="36 KDA ANTIGEN"/>
    <property type="match status" value="1"/>
</dbReference>
<sequence>MQRKSTFLIAVIWVVLAVLVGWGLYQASRPVPVVLQGQMDAQTVDIAAKIAGRVKAIYVKEGDQIVVGTPIMQLEDPEIDAKRKQAQGAQDAADAMLQKAEQGARPQEIEMAKHKWQQAQAAAVLGQKTFQRVDKLAQEGLLSQQSRDEAYANYAATRDQAAAAQAQYELARAGARSEDKAAALAQAKQVEGVMDEVGIAEAESHLQSPVAGEVTQVLSKVGGITPQGVPIITVVDLSDQWVVLNVREDYIAQFSLGATFEGTLPALASTELAQPITFTVYASSVLPDFATWRATRNSSGFDLKTFEVKARPLVPIKGMRPGMSVLVHL</sequence>
<dbReference type="Gene3D" id="2.40.50.100">
    <property type="match status" value="1"/>
</dbReference>
<dbReference type="InterPro" id="IPR011053">
    <property type="entry name" value="Single_hybrid_motif"/>
</dbReference>
<organism evidence="2 3">
    <name type="scientific">Denitrificimonas halotolerans</name>
    <dbReference type="NCBI Taxonomy" id="3098930"/>
    <lineage>
        <taxon>Bacteria</taxon>
        <taxon>Pseudomonadati</taxon>
        <taxon>Pseudomonadota</taxon>
        <taxon>Gammaproteobacteria</taxon>
        <taxon>Pseudomonadales</taxon>
        <taxon>Pseudomonadaceae</taxon>
        <taxon>Denitrificimonas</taxon>
    </lineage>
</organism>
<dbReference type="PANTHER" id="PTHR30438">
    <property type="entry name" value="36 KDA ANTIGEN-RELATED"/>
    <property type="match status" value="1"/>
</dbReference>
<keyword evidence="1" id="KW-0812">Transmembrane</keyword>
<feature type="transmembrane region" description="Helical" evidence="1">
    <location>
        <begin position="7"/>
        <end position="25"/>
    </location>
</feature>
<keyword evidence="3" id="KW-1185">Reference proteome</keyword>
<evidence type="ECO:0000313" key="3">
    <source>
        <dbReference type="Proteomes" id="UP001294570"/>
    </source>
</evidence>
<dbReference type="EMBL" id="JAXIVU010000024">
    <property type="protein sequence ID" value="MDY7220296.1"/>
    <property type="molecule type" value="Genomic_DNA"/>
</dbReference>
<dbReference type="SUPFAM" id="SSF51230">
    <property type="entry name" value="Single hybrid motif"/>
    <property type="match status" value="1"/>
</dbReference>
<comment type="caution">
    <text evidence="2">The sequence shown here is derived from an EMBL/GenBank/DDBJ whole genome shotgun (WGS) entry which is preliminary data.</text>
</comment>
<evidence type="ECO:0000313" key="2">
    <source>
        <dbReference type="EMBL" id="MDY7220296.1"/>
    </source>
</evidence>
<keyword evidence="1" id="KW-0472">Membrane</keyword>
<protein>
    <submittedName>
        <fullName evidence="2">Efflux RND transporter periplasmic adaptor subunit</fullName>
    </submittedName>
</protein>
<proteinExistence type="predicted"/>
<dbReference type="RefSeq" id="WP_321554381.1">
    <property type="nucleotide sequence ID" value="NZ_JAXIVU010000024.1"/>
</dbReference>
<accession>A0ABU5GTH5</accession>
<keyword evidence="1" id="KW-1133">Transmembrane helix</keyword>
<dbReference type="Gene3D" id="2.40.30.170">
    <property type="match status" value="1"/>
</dbReference>
<dbReference type="Proteomes" id="UP001294570">
    <property type="component" value="Unassembled WGS sequence"/>
</dbReference>
<name>A0ABU5GTH5_9GAMM</name>
<evidence type="ECO:0000256" key="1">
    <source>
        <dbReference type="SAM" id="Phobius"/>
    </source>
</evidence>
<reference evidence="2 3" key="1">
    <citation type="submission" date="2023-12" db="EMBL/GenBank/DDBJ databases">
        <title>Denitrificimonas halotolerans sp. nov.,a novel species isolated from landfill leachate.</title>
        <authorList>
            <person name="Wang S."/>
        </authorList>
    </citation>
    <scope>NUCLEOTIDE SEQUENCE [LARGE SCALE GENOMIC DNA]</scope>
    <source>
        <strain evidence="2 3">JX-1</strain>
    </source>
</reference>
<gene>
    <name evidence="2" type="ORF">TOI97_12055</name>
</gene>